<sequence>MKLEVLEKDGYYHIYNRGINGCLIFENDENKKFFLKQFSKYLLGKISIFGYCLMDNHFHLVIRLNDDEKIVTQAFSNFFNSYAKAFNKDIDRTGSLFEKHFKRIRLSDEVYLKQLILYVHLNPKHHLGFDFKEYKFSSYQAFISDKETKIEREEVLRLFGGLENFIFCHNQRKDFLTEKHTFE</sequence>
<dbReference type="Proteomes" id="UP000291124">
    <property type="component" value="Chromosome"/>
</dbReference>
<feature type="domain" description="Transposase IS200-like" evidence="1">
    <location>
        <begin position="7"/>
        <end position="122"/>
    </location>
</feature>
<dbReference type="GO" id="GO:0003677">
    <property type="term" value="F:DNA binding"/>
    <property type="evidence" value="ECO:0007669"/>
    <property type="project" value="InterPro"/>
</dbReference>
<dbReference type="PANTHER" id="PTHR34322:SF2">
    <property type="entry name" value="TRANSPOSASE IS200-LIKE DOMAIN-CONTAINING PROTEIN"/>
    <property type="match status" value="1"/>
</dbReference>
<dbReference type="AlphaFoldDB" id="A0A4P6YEE2"/>
<accession>A0A4P6YEE2</accession>
<evidence type="ECO:0000259" key="1">
    <source>
        <dbReference type="SMART" id="SM01321"/>
    </source>
</evidence>
<reference evidence="3" key="1">
    <citation type="submission" date="2019-03" db="EMBL/GenBank/DDBJ databases">
        <title>Flavobacterium sp.</title>
        <authorList>
            <person name="Kim H."/>
        </authorList>
    </citation>
    <scope>NUCLEOTIDE SEQUENCE [LARGE SCALE GENOMIC DNA]</scope>
    <source>
        <strain evidence="3">GS13</strain>
    </source>
</reference>
<dbReference type="GO" id="GO:0006313">
    <property type="term" value="P:DNA transposition"/>
    <property type="evidence" value="ECO:0007669"/>
    <property type="project" value="InterPro"/>
</dbReference>
<dbReference type="Gene3D" id="3.30.70.1290">
    <property type="entry name" value="Transposase IS200-like"/>
    <property type="match status" value="1"/>
</dbReference>
<dbReference type="InterPro" id="IPR002686">
    <property type="entry name" value="Transposase_17"/>
</dbReference>
<dbReference type="GO" id="GO:0004803">
    <property type="term" value="F:transposase activity"/>
    <property type="evidence" value="ECO:0007669"/>
    <property type="project" value="InterPro"/>
</dbReference>
<dbReference type="KEGG" id="fnk:E1750_10400"/>
<evidence type="ECO:0000313" key="2">
    <source>
        <dbReference type="EMBL" id="QBN19194.1"/>
    </source>
</evidence>
<proteinExistence type="predicted"/>
<organism evidence="2 3">
    <name type="scientific">Flavobacterium nackdongense</name>
    <dbReference type="NCBI Taxonomy" id="2547394"/>
    <lineage>
        <taxon>Bacteria</taxon>
        <taxon>Pseudomonadati</taxon>
        <taxon>Bacteroidota</taxon>
        <taxon>Flavobacteriia</taxon>
        <taxon>Flavobacteriales</taxon>
        <taxon>Flavobacteriaceae</taxon>
        <taxon>Flavobacterium</taxon>
    </lineage>
</organism>
<dbReference type="PANTHER" id="PTHR34322">
    <property type="entry name" value="TRANSPOSASE, Y1_TNP DOMAIN-CONTAINING"/>
    <property type="match status" value="1"/>
</dbReference>
<dbReference type="SUPFAM" id="SSF143422">
    <property type="entry name" value="Transposase IS200-like"/>
    <property type="match status" value="1"/>
</dbReference>
<keyword evidence="3" id="KW-1185">Reference proteome</keyword>
<dbReference type="OrthoDB" id="9788881at2"/>
<dbReference type="RefSeq" id="WP_133276713.1">
    <property type="nucleotide sequence ID" value="NZ_CP037933.1"/>
</dbReference>
<name>A0A4P6YEE2_9FLAO</name>
<evidence type="ECO:0000313" key="3">
    <source>
        <dbReference type="Proteomes" id="UP000291124"/>
    </source>
</evidence>
<dbReference type="SMART" id="SM01321">
    <property type="entry name" value="Y1_Tnp"/>
    <property type="match status" value="1"/>
</dbReference>
<protein>
    <recommendedName>
        <fullName evidence="1">Transposase IS200-like domain-containing protein</fullName>
    </recommendedName>
</protein>
<dbReference type="EMBL" id="CP037933">
    <property type="protein sequence ID" value="QBN19194.1"/>
    <property type="molecule type" value="Genomic_DNA"/>
</dbReference>
<gene>
    <name evidence="2" type="ORF">E1750_10400</name>
</gene>
<dbReference type="InterPro" id="IPR036515">
    <property type="entry name" value="Transposase_17_sf"/>
</dbReference>